<dbReference type="InterPro" id="IPR027417">
    <property type="entry name" value="P-loop_NTPase"/>
</dbReference>
<evidence type="ECO:0000256" key="1">
    <source>
        <dbReference type="ARBA" id="ARBA00012417"/>
    </source>
</evidence>
<keyword evidence="4" id="KW-0067">ATP-binding</keyword>
<feature type="region of interest" description="Disordered" evidence="6">
    <location>
        <begin position="866"/>
        <end position="1007"/>
    </location>
</feature>
<dbReference type="SUPFAM" id="SSF56672">
    <property type="entry name" value="DNA/RNA polymerases"/>
    <property type="match status" value="1"/>
</dbReference>
<protein>
    <recommendedName>
        <fullName evidence="1">DNA-directed DNA polymerase</fullName>
        <ecNumber evidence="1">2.7.7.7</ecNumber>
    </recommendedName>
</protein>
<name>A0ABP9Q290_9ACTN</name>
<dbReference type="PANTHER" id="PTHR10133:SF27">
    <property type="entry name" value="DNA POLYMERASE NU"/>
    <property type="match status" value="1"/>
</dbReference>
<dbReference type="InterPro" id="IPR002298">
    <property type="entry name" value="DNA_polymerase_A"/>
</dbReference>
<dbReference type="SMART" id="SM00943">
    <property type="entry name" value="Prim-Pol"/>
    <property type="match status" value="1"/>
</dbReference>
<dbReference type="InterPro" id="IPR015330">
    <property type="entry name" value="DNA_primase/pol_bifunc_N"/>
</dbReference>
<feature type="region of interest" description="Disordered" evidence="6">
    <location>
        <begin position="42"/>
        <end position="65"/>
    </location>
</feature>
<evidence type="ECO:0000256" key="4">
    <source>
        <dbReference type="ARBA" id="ARBA00022840"/>
    </source>
</evidence>
<feature type="region of interest" description="Disordered" evidence="6">
    <location>
        <begin position="1"/>
        <end position="28"/>
    </location>
</feature>
<dbReference type="SMART" id="SM00482">
    <property type="entry name" value="POLAc"/>
    <property type="match status" value="1"/>
</dbReference>
<feature type="compositionally biased region" description="Low complexity" evidence="6">
    <location>
        <begin position="866"/>
        <end position="877"/>
    </location>
</feature>
<dbReference type="PROSITE" id="PS51206">
    <property type="entry name" value="SF3_HELICASE_1"/>
    <property type="match status" value="1"/>
</dbReference>
<comment type="caution">
    <text evidence="8">The sequence shown here is derived from an EMBL/GenBank/DDBJ whole genome shotgun (WGS) entry which is preliminary data.</text>
</comment>
<dbReference type="Gene3D" id="1.10.150.20">
    <property type="entry name" value="5' to 3' exonuclease, C-terminal subdomain"/>
    <property type="match status" value="1"/>
</dbReference>
<dbReference type="InterPro" id="IPR043502">
    <property type="entry name" value="DNA/RNA_pol_sf"/>
</dbReference>
<dbReference type="InterPro" id="IPR014015">
    <property type="entry name" value="Helicase_SF3_DNA-vir"/>
</dbReference>
<evidence type="ECO:0000256" key="6">
    <source>
        <dbReference type="SAM" id="MobiDB-lite"/>
    </source>
</evidence>
<reference evidence="9" key="1">
    <citation type="journal article" date="2019" name="Int. J. Syst. Evol. Microbiol.">
        <title>The Global Catalogue of Microorganisms (GCM) 10K type strain sequencing project: providing services to taxonomists for standard genome sequencing and annotation.</title>
        <authorList>
            <consortium name="The Broad Institute Genomics Platform"/>
            <consortium name="The Broad Institute Genome Sequencing Center for Infectious Disease"/>
            <person name="Wu L."/>
            <person name="Ma J."/>
        </authorList>
    </citation>
    <scope>NUCLEOTIDE SEQUENCE [LARGE SCALE GENOMIC DNA]</scope>
    <source>
        <strain evidence="9">JCM 18459</strain>
    </source>
</reference>
<comment type="catalytic activity">
    <reaction evidence="5">
        <text>DNA(n) + a 2'-deoxyribonucleoside 5'-triphosphate = DNA(n+1) + diphosphate</text>
        <dbReference type="Rhea" id="RHEA:22508"/>
        <dbReference type="Rhea" id="RHEA-COMP:17339"/>
        <dbReference type="Rhea" id="RHEA-COMP:17340"/>
        <dbReference type="ChEBI" id="CHEBI:33019"/>
        <dbReference type="ChEBI" id="CHEBI:61560"/>
        <dbReference type="ChEBI" id="CHEBI:173112"/>
        <dbReference type="EC" id="2.7.7.7"/>
    </reaction>
</comment>
<feature type="region of interest" description="Disordered" evidence="6">
    <location>
        <begin position="464"/>
        <end position="485"/>
    </location>
</feature>
<dbReference type="SUPFAM" id="SSF52540">
    <property type="entry name" value="P-loop containing nucleoside triphosphate hydrolases"/>
    <property type="match status" value="1"/>
</dbReference>
<feature type="compositionally biased region" description="Pro residues" evidence="6">
    <location>
        <begin position="42"/>
        <end position="54"/>
    </location>
</feature>
<dbReference type="PANTHER" id="PTHR10133">
    <property type="entry name" value="DNA POLYMERASE I"/>
    <property type="match status" value="1"/>
</dbReference>
<keyword evidence="3" id="KW-0547">Nucleotide-binding</keyword>
<dbReference type="Proteomes" id="UP001500221">
    <property type="component" value="Unassembled WGS sequence"/>
</dbReference>
<dbReference type="EMBL" id="BAABKG010000005">
    <property type="protein sequence ID" value="GAA5154735.1"/>
    <property type="molecule type" value="Genomic_DNA"/>
</dbReference>
<accession>A0ABP9Q290</accession>
<dbReference type="Gene3D" id="3.40.50.300">
    <property type="entry name" value="P-loop containing nucleotide triphosphate hydrolases"/>
    <property type="match status" value="1"/>
</dbReference>
<dbReference type="Pfam" id="PF00476">
    <property type="entry name" value="DNA_pol_A"/>
    <property type="match status" value="1"/>
</dbReference>
<evidence type="ECO:0000256" key="2">
    <source>
        <dbReference type="ARBA" id="ARBA00022705"/>
    </source>
</evidence>
<evidence type="ECO:0000313" key="8">
    <source>
        <dbReference type="EMBL" id="GAA5154735.1"/>
    </source>
</evidence>
<dbReference type="InterPro" id="IPR045455">
    <property type="entry name" value="NrS-1_pol-like_helicase"/>
</dbReference>
<dbReference type="EC" id="2.7.7.7" evidence="1"/>
<proteinExistence type="predicted"/>
<dbReference type="PRINTS" id="PR00868">
    <property type="entry name" value="DNAPOLI"/>
</dbReference>
<dbReference type="Pfam" id="PF19263">
    <property type="entry name" value="DUF5906"/>
    <property type="match status" value="1"/>
</dbReference>
<dbReference type="RefSeq" id="WP_345462633.1">
    <property type="nucleotide sequence ID" value="NZ_BAABKG010000005.1"/>
</dbReference>
<feature type="domain" description="SF3 helicase" evidence="7">
    <location>
        <begin position="564"/>
        <end position="734"/>
    </location>
</feature>
<organism evidence="8 9">
    <name type="scientific">Nocardioides marinquilinus</name>
    <dbReference type="NCBI Taxonomy" id="1210400"/>
    <lineage>
        <taxon>Bacteria</taxon>
        <taxon>Bacillati</taxon>
        <taxon>Actinomycetota</taxon>
        <taxon>Actinomycetes</taxon>
        <taxon>Propionibacteriales</taxon>
        <taxon>Nocardioidaceae</taxon>
        <taxon>Nocardioides</taxon>
    </lineage>
</organism>
<dbReference type="Gene3D" id="3.30.70.370">
    <property type="match status" value="1"/>
</dbReference>
<keyword evidence="2" id="KW-0235">DNA replication</keyword>
<gene>
    <name evidence="8" type="ORF">GCM10023340_38770</name>
</gene>
<keyword evidence="9" id="KW-1185">Reference proteome</keyword>
<dbReference type="Gene3D" id="1.20.1060.10">
    <property type="entry name" value="Taq DNA Polymerase, Chain T, domain 4"/>
    <property type="match status" value="1"/>
</dbReference>
<evidence type="ECO:0000256" key="3">
    <source>
        <dbReference type="ARBA" id="ARBA00022741"/>
    </source>
</evidence>
<sequence length="1635" mass="174066">MTDSITDPTHAPDGQPDQPSQPATPFRDAVLAYAQAGWPCVLPVPPETKSPPPTGFTGAEGRDTDPNQLAAWLKSHATSSIALRMPDHVIGIDVDQYVKGEVSKHGAETLASFEQQWGPLPPTWSSTARGDQAGPGLSRILLFRVPAQRYATRLSTGGPNGTGDVEIIQRHHRYAVVWPSVHSGVVAESTGTTAVYRWYAPDGSPAEPGRVPAPGELAELPPAWVAGLAEGAAAAGVASADPAAGGSMLEQICEDYAVECAELTSARLYAVDEVGNAEAGSRHDTMTERVHHVVHLAAAGHAGGGHAVLELRELWQRLTASEGREAEFERMLLTSARKAVTAYGQHRVPRDPCLTGVGSGIGGPAWPTTFAPADPNAVDGAAAGLEPAEPPRWASSREVIGAHAFDPNAGLDQALAERVLERTYPVVRFAYDAEAWLLRAPERWELHKRLSPWAVATVATLMPLGDPTAEKGTEQHERSKRRTRLMSTAGARAIAGKMDDLVAGGMHPAAIALADLDADPDVLWAGSMPWSLRSSVTGPAFADLDPATPHLHTASVTPDPRPTPLWDAFLAAVWPDPQVRAWAVRVLSIALTGHADRALPILLGETGRGKTQVVALLMSVLGTYAHAADPRLMSEAGEKAHASIVFALKGRRLSFIDEGPREGRWAQERLKQLTGGGELTANQMNQNPITFRPTHTLVLTTNDEPVLTDPAVRSRVRLIPCEGDAEEIRATRAAIGHLRGAAWRTEAPGVLASMMAEAAGWLAEPTTAAMGAAPEHIRHLADHVGAEQDPIAAWVTEETEPFEPGTPSRELYQEFRRSSRANGVRVDQIPSETKWGRALTRLGLPPFHTEHGKRRALRLRQGGFVTQPVTQPTVQVAPPAPPAPDGLHGSPDGFLTGSDPLPVSEFPQVRPNVSVSPDGSDGLVDPPTHMRAPAPTREQRGEFAPNPSGDPSANPADSASDLRKLGPDGLEPGEPALFDPPAALQKTPVEPQEGPRRKAKSAEATARAAEVKAAQRAAAIAEASGPTIGLPALVTRDGRVAHVDADAADRLLATITGPSSDRAAGALTVDVEHTGYPVGHEHHVLRTVQLGGEHFALVLDPGEQEQADVVRRHLEAATVLHAHSASADLVPLAHAGLIDADAGWAKMLDTGTLAKLADPSSTGNDADLKNLAKNVLGEHALSPVADEARAALFKAGRWLTDTKLDTPTTRSGWAQVDHHAETMIRYDAADVLDDAALAARLPRPGPEVLERELLAQRMTARISHRGIRLDGDQVARLLDEHRTARDEQAARVRDLGRLGEAGNPGSPKQLAEAFDRLGVPLPRTKAGNPSVAKGAIEQLSRDEGQVGDLVRGVLAWRHHNTALTLLLEPWHELVTRGDGRARPTIHTLGADTGRMSCVRPNVQQVSRTGGMRACFTADPGHKLISVDFAGVELRVAAALSGDAGLAAIMGDANRDLHWEVARLAFGPQATKADRYAIKRGVFGRIYGGGVNAVANGVGVRHDVAQRVIDAMDTLTPVLAAWSNEIKAAVEAGRTRFPAYSGRVIHLPERAPHAAPNYCIQGTARELLIDALVRWSGTRWGTATLFPVHDELVVVVPADEAEDATAELVRCMTSELAGVPIVAEASEPSFEWKDSS</sequence>
<evidence type="ECO:0000256" key="5">
    <source>
        <dbReference type="ARBA" id="ARBA00049244"/>
    </source>
</evidence>
<evidence type="ECO:0000259" key="7">
    <source>
        <dbReference type="PROSITE" id="PS51206"/>
    </source>
</evidence>
<evidence type="ECO:0000313" key="9">
    <source>
        <dbReference type="Proteomes" id="UP001500221"/>
    </source>
</evidence>
<feature type="compositionally biased region" description="Basic and acidic residues" evidence="6">
    <location>
        <begin position="468"/>
        <end position="477"/>
    </location>
</feature>
<dbReference type="Pfam" id="PF09250">
    <property type="entry name" value="Prim-Pol"/>
    <property type="match status" value="1"/>
</dbReference>
<dbReference type="InterPro" id="IPR001098">
    <property type="entry name" value="DNA-dir_DNA_pol_A_palm_dom"/>
</dbReference>